<comment type="similarity">
    <text evidence="2 13">Belongs to the CorA metal ion transporter (MIT) (TC 1.A.35) family.</text>
</comment>
<keyword evidence="6" id="KW-0997">Cell inner membrane</keyword>
<keyword evidence="5 13" id="KW-1003">Cell membrane</keyword>
<dbReference type="NCBIfam" id="TIGR00383">
    <property type="entry name" value="corA"/>
    <property type="match status" value="1"/>
</dbReference>
<keyword evidence="7 13" id="KW-0812">Transmembrane</keyword>
<evidence type="ECO:0000313" key="15">
    <source>
        <dbReference type="EMBL" id="MDV5389873.1"/>
    </source>
</evidence>
<reference evidence="15" key="3">
    <citation type="submission" date="2023-05" db="EMBL/GenBank/DDBJ databases">
        <title>Colonisation of extended spectrum b-lactamase- and carbapenemase-producing bacteria on hospital surfaces from low- and middle-income countries.</title>
        <authorList>
            <person name="Nieto-Rosado M."/>
            <person name="Sands K."/>
            <person name="Iregbu K."/>
            <person name="Zahra R."/>
            <person name="Mazarati J.B."/>
            <person name="Mehtar S."/>
            <person name="Barnards-Group B."/>
            <person name="Walsh T.R."/>
        </authorList>
    </citation>
    <scope>NUCLEOTIDE SEQUENCE</scope>
    <source>
        <strain evidence="15">PP-E493</strain>
    </source>
</reference>
<dbReference type="Gene3D" id="1.20.58.340">
    <property type="entry name" value="Magnesium transport protein CorA, transmembrane region"/>
    <property type="match status" value="1"/>
</dbReference>
<reference evidence="14" key="2">
    <citation type="submission" date="2019-04" db="EMBL/GenBank/DDBJ databases">
        <authorList>
            <person name="Zou H."/>
        </authorList>
    </citation>
    <scope>NUCLEOTIDE SEQUENCE</scope>
    <source>
        <strain evidence="14">2015oxa</strain>
    </source>
</reference>
<reference evidence="14" key="1">
    <citation type="journal article" date="2019" name="Int J Environ Res Public Health">
        <title>Characterization of Chromosome-Mediated BlaOXA-894 in Shewanella xiamenensis Isolated from Pig Wastewater.</title>
        <authorList>
            <person name="Zou H."/>
            <person name="Zhou Z."/>
            <person name="Xia H."/>
            <person name="Zhao Q."/>
            <person name="Li X."/>
        </authorList>
    </citation>
    <scope>NUCLEOTIDE SEQUENCE</scope>
    <source>
        <strain evidence="14">2015oxa</strain>
    </source>
</reference>
<dbReference type="PANTHER" id="PTHR47685:SF1">
    <property type="entry name" value="MAGNESIUM TRANSPORT PROTEIN CORA"/>
    <property type="match status" value="1"/>
</dbReference>
<dbReference type="CDD" id="cd12835">
    <property type="entry name" value="EcCorA-like_1"/>
    <property type="match status" value="1"/>
</dbReference>
<dbReference type="Proteomes" id="UP001187859">
    <property type="component" value="Unassembled WGS sequence"/>
</dbReference>
<sequence length="315" mass="36665">MITAYVYKNRQLTVTEINTQDSIPASTIWLDLYKPDDAEREWLSHFSVEEVPDEEDINEIEASARFYQNSDGLHINSLFPQRVGQDVRGVNVSFNLRTNFLLTIREEDVGLIRLLRNYLRLGRLEVSTPQELFLELFNLKVDYLSDLIEDVYTVLENVGEQVFDSEELDDVFKLITLQEDSNGKIRLSLLDTQRSLRYMQRYYRGQLSDEHLKDLREMLSDIESLMPHSQFIFDKLNFLLDAAMGFSGLQQNKIIKIFSVAAVVFLPPTLIASSYGMNFNGMPELEWQYGYPMAILMMLASAAGTYFFFKRKHWL</sequence>
<evidence type="ECO:0000256" key="2">
    <source>
        <dbReference type="ARBA" id="ARBA00009765"/>
    </source>
</evidence>
<keyword evidence="4 13" id="KW-0813">Transport</keyword>
<evidence type="ECO:0000313" key="16">
    <source>
        <dbReference type="Proteomes" id="UP001187859"/>
    </source>
</evidence>
<protein>
    <recommendedName>
        <fullName evidence="3 13">Magnesium transport protein CorA</fullName>
    </recommendedName>
</protein>
<dbReference type="SUPFAM" id="SSF144083">
    <property type="entry name" value="Magnesium transport protein CorA, transmembrane region"/>
    <property type="match status" value="1"/>
</dbReference>
<evidence type="ECO:0000313" key="14">
    <source>
        <dbReference type="EMBL" id="MDG5900205.1"/>
    </source>
</evidence>
<dbReference type="EMBL" id="JASGOQ010000001">
    <property type="protein sequence ID" value="MDV5389873.1"/>
    <property type="molecule type" value="Genomic_DNA"/>
</dbReference>
<evidence type="ECO:0000256" key="4">
    <source>
        <dbReference type="ARBA" id="ARBA00022448"/>
    </source>
</evidence>
<dbReference type="InterPro" id="IPR045861">
    <property type="entry name" value="CorA_cytoplasmic_dom"/>
</dbReference>
<dbReference type="GO" id="GO:0015095">
    <property type="term" value="F:magnesium ion transmembrane transporter activity"/>
    <property type="evidence" value="ECO:0007669"/>
    <property type="project" value="UniProtKB-UniRule"/>
</dbReference>
<evidence type="ECO:0000256" key="6">
    <source>
        <dbReference type="ARBA" id="ARBA00022519"/>
    </source>
</evidence>
<proteinExistence type="inferred from homology"/>
<dbReference type="Proteomes" id="UP001152518">
    <property type="component" value="Unassembled WGS sequence"/>
</dbReference>
<keyword evidence="8 13" id="KW-0460">Magnesium</keyword>
<dbReference type="FunFam" id="1.20.58.340:FF:000001">
    <property type="entry name" value="Magnesium transport protein CorA"/>
    <property type="match status" value="1"/>
</dbReference>
<dbReference type="GO" id="GO:0005886">
    <property type="term" value="C:plasma membrane"/>
    <property type="evidence" value="ECO:0007669"/>
    <property type="project" value="UniProtKB-SubCell"/>
</dbReference>
<organism evidence="15 16">
    <name type="scientific">Shewanella xiamenensis</name>
    <dbReference type="NCBI Taxonomy" id="332186"/>
    <lineage>
        <taxon>Bacteria</taxon>
        <taxon>Pseudomonadati</taxon>
        <taxon>Pseudomonadota</taxon>
        <taxon>Gammaproteobacteria</taxon>
        <taxon>Alteromonadales</taxon>
        <taxon>Shewanellaceae</taxon>
        <taxon>Shewanella</taxon>
    </lineage>
</organism>
<evidence type="ECO:0000256" key="1">
    <source>
        <dbReference type="ARBA" id="ARBA00004429"/>
    </source>
</evidence>
<evidence type="ECO:0000256" key="5">
    <source>
        <dbReference type="ARBA" id="ARBA00022475"/>
    </source>
</evidence>
<gene>
    <name evidence="13 15" type="primary">corA</name>
    <name evidence="14" type="ORF">E2650_09985</name>
    <name evidence="15" type="ORF">QM089_06275</name>
</gene>
<evidence type="ECO:0000256" key="10">
    <source>
        <dbReference type="ARBA" id="ARBA00023065"/>
    </source>
</evidence>
<dbReference type="SUPFAM" id="SSF143865">
    <property type="entry name" value="CorA soluble domain-like"/>
    <property type="match status" value="1"/>
</dbReference>
<dbReference type="RefSeq" id="WP_037417441.1">
    <property type="nucleotide sequence ID" value="NZ_AP025014.1"/>
</dbReference>
<dbReference type="Gene3D" id="3.30.460.20">
    <property type="entry name" value="CorA soluble domain-like"/>
    <property type="match status" value="1"/>
</dbReference>
<name>A0A073KQG5_9GAMM</name>
<dbReference type="PANTHER" id="PTHR47685">
    <property type="entry name" value="MAGNESIUM TRANSPORT PROTEIN CORA"/>
    <property type="match status" value="1"/>
</dbReference>
<accession>A0A073KQG5</accession>
<dbReference type="Pfam" id="PF01544">
    <property type="entry name" value="CorA"/>
    <property type="match status" value="1"/>
</dbReference>
<evidence type="ECO:0000256" key="8">
    <source>
        <dbReference type="ARBA" id="ARBA00022842"/>
    </source>
</evidence>
<evidence type="ECO:0000256" key="9">
    <source>
        <dbReference type="ARBA" id="ARBA00022989"/>
    </source>
</evidence>
<evidence type="ECO:0000256" key="12">
    <source>
        <dbReference type="ARBA" id="ARBA00034269"/>
    </source>
</evidence>
<comment type="catalytic activity">
    <reaction evidence="12">
        <text>Mg(2+)(in) = Mg(2+)(out)</text>
        <dbReference type="Rhea" id="RHEA:29827"/>
        <dbReference type="ChEBI" id="CHEBI:18420"/>
    </reaction>
</comment>
<dbReference type="EMBL" id="SUNE01000005">
    <property type="protein sequence ID" value="MDG5900205.1"/>
    <property type="molecule type" value="Genomic_DNA"/>
</dbReference>
<feature type="transmembrane region" description="Helical" evidence="13">
    <location>
        <begin position="254"/>
        <end position="277"/>
    </location>
</feature>
<dbReference type="InterPro" id="IPR002523">
    <property type="entry name" value="MgTranspt_CorA/ZnTranspt_ZntB"/>
</dbReference>
<dbReference type="GeneID" id="75189185"/>
<evidence type="ECO:0000256" key="11">
    <source>
        <dbReference type="ARBA" id="ARBA00023136"/>
    </source>
</evidence>
<comment type="function">
    <text evidence="13">Mediates influx of magnesium ions.</text>
</comment>
<dbReference type="InterPro" id="IPR045863">
    <property type="entry name" value="CorA_TM1_TM2"/>
</dbReference>
<keyword evidence="10 13" id="KW-0406">Ion transport</keyword>
<comment type="subcellular location">
    <subcellularLocation>
        <location evidence="1">Cell inner membrane</location>
        <topology evidence="1">Multi-pass membrane protein</topology>
    </subcellularLocation>
    <subcellularLocation>
        <location evidence="13">Membrane</location>
        <topology evidence="13">Multi-pass membrane protein</topology>
    </subcellularLocation>
</comment>
<dbReference type="InterPro" id="IPR050829">
    <property type="entry name" value="CorA_MIT"/>
</dbReference>
<evidence type="ECO:0000256" key="7">
    <source>
        <dbReference type="ARBA" id="ARBA00022692"/>
    </source>
</evidence>
<comment type="caution">
    <text evidence="15">The sequence shown here is derived from an EMBL/GenBank/DDBJ whole genome shotgun (WGS) entry which is preliminary data.</text>
</comment>
<dbReference type="GO" id="GO:0015099">
    <property type="term" value="F:nickel cation transmembrane transporter activity"/>
    <property type="evidence" value="ECO:0007669"/>
    <property type="project" value="TreeGrafter"/>
</dbReference>
<evidence type="ECO:0000256" key="13">
    <source>
        <dbReference type="RuleBase" id="RU362010"/>
    </source>
</evidence>
<keyword evidence="9 13" id="KW-1133">Transmembrane helix</keyword>
<dbReference type="AlphaFoldDB" id="A0A073KQG5"/>
<dbReference type="OrthoDB" id="9803416at2"/>
<dbReference type="InterPro" id="IPR004488">
    <property type="entry name" value="Mg/Co-transport_prot_CorA"/>
</dbReference>
<keyword evidence="11 13" id="KW-0472">Membrane</keyword>
<dbReference type="GO" id="GO:0015087">
    <property type="term" value="F:cobalt ion transmembrane transporter activity"/>
    <property type="evidence" value="ECO:0007669"/>
    <property type="project" value="UniProtKB-UniRule"/>
</dbReference>
<evidence type="ECO:0000256" key="3">
    <source>
        <dbReference type="ARBA" id="ARBA00019439"/>
    </source>
</evidence>
<feature type="transmembrane region" description="Helical" evidence="13">
    <location>
        <begin position="289"/>
        <end position="309"/>
    </location>
</feature>